<name>A0A845RNK3_9FIRM</name>
<evidence type="ECO:0000313" key="3">
    <source>
        <dbReference type="EMBL" id="NBI80385.1"/>
    </source>
</evidence>
<dbReference type="Pfam" id="PF14024">
    <property type="entry name" value="DUF4240"/>
    <property type="match status" value="1"/>
</dbReference>
<dbReference type="Proteomes" id="UP000446348">
    <property type="component" value="Unassembled WGS sequence"/>
</dbReference>
<dbReference type="RefSeq" id="WP_160211062.1">
    <property type="nucleotide sequence ID" value="NZ_QXWZ01000050.1"/>
</dbReference>
<protein>
    <submittedName>
        <fullName evidence="3">DUF4240 domain-containing protein</fullName>
    </submittedName>
</protein>
<evidence type="ECO:0000256" key="1">
    <source>
        <dbReference type="SAM" id="MobiDB-lite"/>
    </source>
</evidence>
<proteinExistence type="predicted"/>
<dbReference type="OrthoDB" id="6200718at2"/>
<organism evidence="3 4">
    <name type="scientific">Anaerotruncus colihominis</name>
    <dbReference type="NCBI Taxonomy" id="169435"/>
    <lineage>
        <taxon>Bacteria</taxon>
        <taxon>Bacillati</taxon>
        <taxon>Bacillota</taxon>
        <taxon>Clostridia</taxon>
        <taxon>Eubacteriales</taxon>
        <taxon>Oscillospiraceae</taxon>
        <taxon>Anaerotruncus</taxon>
    </lineage>
</organism>
<gene>
    <name evidence="3" type="ORF">D3Z39_16290</name>
</gene>
<reference evidence="3 4" key="1">
    <citation type="submission" date="2018-08" db="EMBL/GenBank/DDBJ databases">
        <title>Murine metabolic-syndrome-specific gut microbial biobank.</title>
        <authorList>
            <person name="Liu C."/>
        </authorList>
    </citation>
    <scope>NUCLEOTIDE SEQUENCE [LARGE SCALE GENOMIC DNA]</scope>
    <source>
        <strain evidence="3 4">X69</strain>
    </source>
</reference>
<accession>A0A845RNK3</accession>
<comment type="caution">
    <text evidence="3">The sequence shown here is derived from an EMBL/GenBank/DDBJ whole genome shotgun (WGS) entry which is preliminary data.</text>
</comment>
<dbReference type="AlphaFoldDB" id="A0A845RNK3"/>
<feature type="domain" description="DUF4240" evidence="2">
    <location>
        <begin position="166"/>
        <end position="286"/>
    </location>
</feature>
<feature type="region of interest" description="Disordered" evidence="1">
    <location>
        <begin position="369"/>
        <end position="389"/>
    </location>
</feature>
<sequence>MDNREQTSPAQGENTRSYTVDELLAQMEPQYQAYKNTMRQCIAGLTEHAARLAAQGQEEQLPTFRRLLTDMAEFWGLAEDDTPKGYREMVEQICSTFDQAVSAARDSGGAPELSEQTRQNILSGLELYAQEMRANDEELEQWAAECDSLAGGLKKQWYPAQPGMEMSKSDFWELIAGAKKECGQNMDASSQWLAGQLIARGPQQTQDFHDILNGYLNLSYQYGLWTAASLMCENGCSDDGFIDFRVWLIAQGEEVYMAALADPDSLADVEAYGGCQFEELLYTGNETMKHLTGKDAYENTDPDAYKALTAALKKDIVYGEGVNYPYEWDEIEAYFPRLCEKYLEPCAVEFHLKSHHTIWFSDCPDIQKAREGGPPQRNGPQTDIKMEGM</sequence>
<dbReference type="InterPro" id="IPR025334">
    <property type="entry name" value="DUF4240"/>
</dbReference>
<dbReference type="EMBL" id="QXWZ01000050">
    <property type="protein sequence ID" value="NBI80385.1"/>
    <property type="molecule type" value="Genomic_DNA"/>
</dbReference>
<evidence type="ECO:0000313" key="4">
    <source>
        <dbReference type="Proteomes" id="UP000446348"/>
    </source>
</evidence>
<evidence type="ECO:0000259" key="2">
    <source>
        <dbReference type="Pfam" id="PF14024"/>
    </source>
</evidence>